<evidence type="ECO:0000256" key="1">
    <source>
        <dbReference type="ARBA" id="ARBA00000085"/>
    </source>
</evidence>
<evidence type="ECO:0000256" key="9">
    <source>
        <dbReference type="ARBA" id="ARBA00022840"/>
    </source>
</evidence>
<feature type="region of interest" description="Disordered" evidence="13">
    <location>
        <begin position="314"/>
        <end position="338"/>
    </location>
</feature>
<reference evidence="15 16" key="1">
    <citation type="submission" date="2021-01" db="EMBL/GenBank/DDBJ databases">
        <title>Whole genome shotgun sequence of Actinoplanes humidus NBRC 14915.</title>
        <authorList>
            <person name="Komaki H."/>
            <person name="Tamura T."/>
        </authorList>
    </citation>
    <scope>NUCLEOTIDE SEQUENCE [LARGE SCALE GENOMIC DNA]</scope>
    <source>
        <strain evidence="15 16">NBRC 14915</strain>
    </source>
</reference>
<dbReference type="EMBL" id="BOMN01000019">
    <property type="protein sequence ID" value="GIE18467.1"/>
    <property type="molecule type" value="Genomic_DNA"/>
</dbReference>
<evidence type="ECO:0000259" key="14">
    <source>
        <dbReference type="SMART" id="SM00388"/>
    </source>
</evidence>
<keyword evidence="8" id="KW-0418">Kinase</keyword>
<evidence type="ECO:0000256" key="5">
    <source>
        <dbReference type="ARBA" id="ARBA00022679"/>
    </source>
</evidence>
<dbReference type="PANTHER" id="PTHR42878:SF7">
    <property type="entry name" value="SENSOR HISTIDINE KINASE GLRK"/>
    <property type="match status" value="1"/>
</dbReference>
<dbReference type="SUPFAM" id="SSF47384">
    <property type="entry name" value="Homodimeric domain of signal transducing histidine kinase"/>
    <property type="match status" value="1"/>
</dbReference>
<dbReference type="RefSeq" id="WP_239158699.1">
    <property type="nucleotide sequence ID" value="NZ_BAAATV010000003.1"/>
</dbReference>
<dbReference type="InterPro" id="IPR003661">
    <property type="entry name" value="HisK_dim/P_dom"/>
</dbReference>
<dbReference type="SMART" id="SM00388">
    <property type="entry name" value="HisKA"/>
    <property type="match status" value="1"/>
</dbReference>
<keyword evidence="10" id="KW-1133">Transmembrane helix</keyword>
<evidence type="ECO:0000256" key="3">
    <source>
        <dbReference type="ARBA" id="ARBA00004236"/>
    </source>
</evidence>
<evidence type="ECO:0000256" key="6">
    <source>
        <dbReference type="ARBA" id="ARBA00022692"/>
    </source>
</evidence>
<evidence type="ECO:0000313" key="16">
    <source>
        <dbReference type="Proteomes" id="UP000603200"/>
    </source>
</evidence>
<feature type="domain" description="Signal transduction histidine kinase dimerisation/phosphoacceptor" evidence="14">
    <location>
        <begin position="122"/>
        <end position="187"/>
    </location>
</feature>
<dbReference type="Pfam" id="PF00512">
    <property type="entry name" value="HisKA"/>
    <property type="match status" value="1"/>
</dbReference>
<evidence type="ECO:0000256" key="2">
    <source>
        <dbReference type="ARBA" id="ARBA00004141"/>
    </source>
</evidence>
<evidence type="ECO:0000256" key="10">
    <source>
        <dbReference type="ARBA" id="ARBA00022989"/>
    </source>
</evidence>
<dbReference type="InterPro" id="IPR036097">
    <property type="entry name" value="HisK_dim/P_sf"/>
</dbReference>
<dbReference type="Pfam" id="PF13188">
    <property type="entry name" value="PAS_8"/>
    <property type="match status" value="1"/>
</dbReference>
<keyword evidence="5" id="KW-0808">Transferase</keyword>
<dbReference type="EC" id="2.7.13.3" evidence="4"/>
<dbReference type="InterPro" id="IPR000014">
    <property type="entry name" value="PAS"/>
</dbReference>
<dbReference type="Gene3D" id="1.10.287.130">
    <property type="match status" value="1"/>
</dbReference>
<accession>A0ABQ3ZIU5</accession>
<keyword evidence="6" id="KW-0812">Transmembrane</keyword>
<sequence>MDAALLLGVVTTGVLVTDPGGRIIMANPALLTAFGAPAGTDLTGLDVSALATLDPFRQAAALWAEDSERSHRWPLPGDRLLQGAWHVVGDLRAATITDLSADARIRRRLREHNRALAELVATKTELVSALLHELRTPLAAARSMAEFLPEDLGDALTTDAVRGISRNLDRLTAVTDEIVLISGIENGTIELTRQHVDVADLLGEVRAAHPGTRVTVTAGGGSVLADPVRLPGALIRLTAAVQAITGAGTPVELDATRLGDQWRISLPLPPDSAADQLFTSTGRRGNATALMLARAIVGRHDGTVGIEENALTVRLPAADPSPPLSPSEPTPGSAGPAG</sequence>
<dbReference type="InterPro" id="IPR035965">
    <property type="entry name" value="PAS-like_dom_sf"/>
</dbReference>
<keyword evidence="16" id="KW-1185">Reference proteome</keyword>
<keyword evidence="12" id="KW-0472">Membrane</keyword>
<evidence type="ECO:0000256" key="12">
    <source>
        <dbReference type="ARBA" id="ARBA00023136"/>
    </source>
</evidence>
<comment type="caution">
    <text evidence="15">The sequence shown here is derived from an EMBL/GenBank/DDBJ whole genome shotgun (WGS) entry which is preliminary data.</text>
</comment>
<evidence type="ECO:0000256" key="8">
    <source>
        <dbReference type="ARBA" id="ARBA00022777"/>
    </source>
</evidence>
<dbReference type="Proteomes" id="UP000603200">
    <property type="component" value="Unassembled WGS sequence"/>
</dbReference>
<dbReference type="SUPFAM" id="SSF55785">
    <property type="entry name" value="PYP-like sensor domain (PAS domain)"/>
    <property type="match status" value="1"/>
</dbReference>
<keyword evidence="11" id="KW-0902">Two-component regulatory system</keyword>
<evidence type="ECO:0000256" key="4">
    <source>
        <dbReference type="ARBA" id="ARBA00012438"/>
    </source>
</evidence>
<evidence type="ECO:0000313" key="15">
    <source>
        <dbReference type="EMBL" id="GIE18467.1"/>
    </source>
</evidence>
<feature type="compositionally biased region" description="Pro residues" evidence="13">
    <location>
        <begin position="319"/>
        <end position="329"/>
    </location>
</feature>
<protein>
    <recommendedName>
        <fullName evidence="4">histidine kinase</fullName>
        <ecNumber evidence="4">2.7.13.3</ecNumber>
    </recommendedName>
</protein>
<name>A0ABQ3ZIU5_9ACTN</name>
<comment type="catalytic activity">
    <reaction evidence="1">
        <text>ATP + protein L-histidine = ADP + protein N-phospho-L-histidine.</text>
        <dbReference type="EC" id="2.7.13.3"/>
    </reaction>
</comment>
<dbReference type="PANTHER" id="PTHR42878">
    <property type="entry name" value="TWO-COMPONENT HISTIDINE KINASE"/>
    <property type="match status" value="1"/>
</dbReference>
<organism evidence="15 16">
    <name type="scientific">Winogradskya humida</name>
    <dbReference type="NCBI Taxonomy" id="113566"/>
    <lineage>
        <taxon>Bacteria</taxon>
        <taxon>Bacillati</taxon>
        <taxon>Actinomycetota</taxon>
        <taxon>Actinomycetes</taxon>
        <taxon>Micromonosporales</taxon>
        <taxon>Micromonosporaceae</taxon>
        <taxon>Winogradskya</taxon>
    </lineage>
</organism>
<dbReference type="InterPro" id="IPR050351">
    <property type="entry name" value="BphY/WalK/GraS-like"/>
</dbReference>
<dbReference type="CDD" id="cd00082">
    <property type="entry name" value="HisKA"/>
    <property type="match status" value="1"/>
</dbReference>
<evidence type="ECO:0000256" key="11">
    <source>
        <dbReference type="ARBA" id="ARBA00023012"/>
    </source>
</evidence>
<gene>
    <name evidence="15" type="ORF">Ahu01nite_015690</name>
</gene>
<keyword evidence="9" id="KW-0067">ATP-binding</keyword>
<proteinExistence type="predicted"/>
<evidence type="ECO:0000256" key="13">
    <source>
        <dbReference type="SAM" id="MobiDB-lite"/>
    </source>
</evidence>
<evidence type="ECO:0000256" key="7">
    <source>
        <dbReference type="ARBA" id="ARBA00022741"/>
    </source>
</evidence>
<keyword evidence="7" id="KW-0547">Nucleotide-binding</keyword>
<comment type="subcellular location">
    <subcellularLocation>
        <location evidence="3">Cell membrane</location>
    </subcellularLocation>
    <subcellularLocation>
        <location evidence="2">Membrane</location>
        <topology evidence="2">Multi-pass membrane protein</topology>
    </subcellularLocation>
</comment>